<gene>
    <name evidence="1" type="ORF">Cgig2_027384</name>
</gene>
<evidence type="ECO:0000313" key="2">
    <source>
        <dbReference type="Proteomes" id="UP001153076"/>
    </source>
</evidence>
<dbReference type="Proteomes" id="UP001153076">
    <property type="component" value="Unassembled WGS sequence"/>
</dbReference>
<comment type="caution">
    <text evidence="1">The sequence shown here is derived from an EMBL/GenBank/DDBJ whole genome shotgun (WGS) entry which is preliminary data.</text>
</comment>
<reference evidence="1" key="1">
    <citation type="submission" date="2022-04" db="EMBL/GenBank/DDBJ databases">
        <title>Carnegiea gigantea Genome sequencing and assembly v2.</title>
        <authorList>
            <person name="Copetti D."/>
            <person name="Sanderson M.J."/>
            <person name="Burquez A."/>
            <person name="Wojciechowski M.F."/>
        </authorList>
    </citation>
    <scope>NUCLEOTIDE SEQUENCE</scope>
    <source>
        <strain evidence="1">SGP5-SGP5p</strain>
        <tissue evidence="1">Aerial part</tissue>
    </source>
</reference>
<organism evidence="1 2">
    <name type="scientific">Carnegiea gigantea</name>
    <dbReference type="NCBI Taxonomy" id="171969"/>
    <lineage>
        <taxon>Eukaryota</taxon>
        <taxon>Viridiplantae</taxon>
        <taxon>Streptophyta</taxon>
        <taxon>Embryophyta</taxon>
        <taxon>Tracheophyta</taxon>
        <taxon>Spermatophyta</taxon>
        <taxon>Magnoliopsida</taxon>
        <taxon>eudicotyledons</taxon>
        <taxon>Gunneridae</taxon>
        <taxon>Pentapetalae</taxon>
        <taxon>Caryophyllales</taxon>
        <taxon>Cactineae</taxon>
        <taxon>Cactaceae</taxon>
        <taxon>Cactoideae</taxon>
        <taxon>Echinocereeae</taxon>
        <taxon>Carnegiea</taxon>
    </lineage>
</organism>
<proteinExistence type="predicted"/>
<evidence type="ECO:0000313" key="1">
    <source>
        <dbReference type="EMBL" id="KAJ8436713.1"/>
    </source>
</evidence>
<protein>
    <submittedName>
        <fullName evidence="1">Uncharacterized protein</fullName>
    </submittedName>
</protein>
<accession>A0A9Q1K5D6</accession>
<dbReference type="AlphaFoldDB" id="A0A9Q1K5D6"/>
<sequence>MEVDDRCWGRLQTRVVVMSDTVGEEFFQKIPANLDKMKVAFYDKHATSEMSFTLVRKKVDHILEVYAALVSEKVKAGVPTTTKDTNYLIGYQEITKMDVKEDQTVDTIFVYALEHFHLKQPLSLIDRLSNAIGGENGAKYIHRLLYDLCRKVLCL</sequence>
<dbReference type="EMBL" id="JAKOGI010000332">
    <property type="protein sequence ID" value="KAJ8436713.1"/>
    <property type="molecule type" value="Genomic_DNA"/>
</dbReference>
<name>A0A9Q1K5D6_9CARY</name>
<keyword evidence="2" id="KW-1185">Reference proteome</keyword>